<name>A0A0F9S6F0_9ZZZZ</name>
<accession>A0A0F9S6F0</accession>
<dbReference type="AlphaFoldDB" id="A0A0F9S6F0"/>
<organism evidence="1">
    <name type="scientific">marine sediment metagenome</name>
    <dbReference type="NCBI Taxonomy" id="412755"/>
    <lineage>
        <taxon>unclassified sequences</taxon>
        <taxon>metagenomes</taxon>
        <taxon>ecological metagenomes</taxon>
    </lineage>
</organism>
<proteinExistence type="predicted"/>
<sequence length="111" mass="13206">MFDKEKAEAIKNNDSRWWPVWRDGDPILESSEDACIYGELIWPDDKEYVKLEALADMETRRCKELGEKGWHTLDICMRITTYIHFLHEARRACRKRNKEITNAFNETGLEL</sequence>
<reference evidence="1" key="1">
    <citation type="journal article" date="2015" name="Nature">
        <title>Complex archaea that bridge the gap between prokaryotes and eukaryotes.</title>
        <authorList>
            <person name="Spang A."/>
            <person name="Saw J.H."/>
            <person name="Jorgensen S.L."/>
            <person name="Zaremba-Niedzwiedzka K."/>
            <person name="Martijn J."/>
            <person name="Lind A.E."/>
            <person name="van Eijk R."/>
            <person name="Schleper C."/>
            <person name="Guy L."/>
            <person name="Ettema T.J."/>
        </authorList>
    </citation>
    <scope>NUCLEOTIDE SEQUENCE</scope>
</reference>
<gene>
    <name evidence="1" type="ORF">LCGC14_0811690</name>
</gene>
<evidence type="ECO:0000313" key="1">
    <source>
        <dbReference type="EMBL" id="KKN32646.1"/>
    </source>
</evidence>
<protein>
    <submittedName>
        <fullName evidence="1">Uncharacterized protein</fullName>
    </submittedName>
</protein>
<comment type="caution">
    <text evidence="1">The sequence shown here is derived from an EMBL/GenBank/DDBJ whole genome shotgun (WGS) entry which is preliminary data.</text>
</comment>
<dbReference type="EMBL" id="LAZR01002237">
    <property type="protein sequence ID" value="KKN32646.1"/>
    <property type="molecule type" value="Genomic_DNA"/>
</dbReference>